<dbReference type="EMBL" id="ML978726">
    <property type="protein sequence ID" value="KAF2086212.1"/>
    <property type="molecule type" value="Genomic_DNA"/>
</dbReference>
<feature type="compositionally biased region" description="Polar residues" evidence="1">
    <location>
        <begin position="297"/>
        <end position="311"/>
    </location>
</feature>
<gene>
    <name evidence="4" type="ORF">K490DRAFT_58189</name>
</gene>
<evidence type="ECO:0000313" key="4">
    <source>
        <dbReference type="EMBL" id="KAF2086212.1"/>
    </source>
</evidence>
<dbReference type="AlphaFoldDB" id="A0A9P4HST2"/>
<dbReference type="CDD" id="cd00060">
    <property type="entry name" value="FHA"/>
    <property type="match status" value="1"/>
</dbReference>
<dbReference type="Pfam" id="PF00498">
    <property type="entry name" value="FHA"/>
    <property type="match status" value="1"/>
</dbReference>
<evidence type="ECO:0000256" key="2">
    <source>
        <dbReference type="SAM" id="Phobius"/>
    </source>
</evidence>
<keyword evidence="2" id="KW-0472">Membrane</keyword>
<feature type="transmembrane region" description="Helical" evidence="2">
    <location>
        <begin position="444"/>
        <end position="465"/>
    </location>
</feature>
<dbReference type="SMART" id="SM00240">
    <property type="entry name" value="FHA"/>
    <property type="match status" value="1"/>
</dbReference>
<comment type="caution">
    <text evidence="4">The sequence shown here is derived from an EMBL/GenBank/DDBJ whole genome shotgun (WGS) entry which is preliminary data.</text>
</comment>
<proteinExistence type="predicted"/>
<dbReference type="InterPro" id="IPR008984">
    <property type="entry name" value="SMAD_FHA_dom_sf"/>
</dbReference>
<feature type="domain" description="FHA" evidence="3">
    <location>
        <begin position="32"/>
        <end position="91"/>
    </location>
</feature>
<evidence type="ECO:0000313" key="5">
    <source>
        <dbReference type="Proteomes" id="UP000799776"/>
    </source>
</evidence>
<evidence type="ECO:0000259" key="3">
    <source>
        <dbReference type="PROSITE" id="PS50006"/>
    </source>
</evidence>
<dbReference type="Gene3D" id="2.60.200.20">
    <property type="match status" value="1"/>
</dbReference>
<keyword evidence="2" id="KW-1133">Transmembrane helix</keyword>
<feature type="compositionally biased region" description="Low complexity" evidence="1">
    <location>
        <begin position="153"/>
        <end position="167"/>
    </location>
</feature>
<keyword evidence="5" id="KW-1185">Reference proteome</keyword>
<evidence type="ECO:0000256" key="1">
    <source>
        <dbReference type="SAM" id="MobiDB-lite"/>
    </source>
</evidence>
<dbReference type="OrthoDB" id="4096268at2759"/>
<name>A0A9P4HST2_9PEZI</name>
<dbReference type="SUPFAM" id="SSF49879">
    <property type="entry name" value="SMAD/FHA domain"/>
    <property type="match status" value="1"/>
</dbReference>
<dbReference type="PROSITE" id="PS50006">
    <property type="entry name" value="FHA_DOMAIN"/>
    <property type="match status" value="1"/>
</dbReference>
<protein>
    <recommendedName>
        <fullName evidence="3">FHA domain-containing protein</fullName>
    </recommendedName>
</protein>
<keyword evidence="2" id="KW-0812">Transmembrane</keyword>
<feature type="region of interest" description="Disordered" evidence="1">
    <location>
        <begin position="153"/>
        <end position="178"/>
    </location>
</feature>
<dbReference type="InterPro" id="IPR000253">
    <property type="entry name" value="FHA_dom"/>
</dbReference>
<sequence length="471" mass="51368">MSNVRVLALNLRALSGDDVYERRIRLTADTPLIIGRASAQRGLEAAHDNAAIHNPVISREHATIRTESSCQNVYIKDLKSLHGTMVDGRTLEKGEEVDVESGAVLELGSTVVRGTEMHSPAKYKLTYEVLDVPHNLPAAEDAKVGYTADDLSDCSYDSDSSTSSNGRPDSEPTMQRDISDARQPLGVLLDENEFSDGERFDKPSPSEFCEATFSDLEEDHEDCSSAIPASMDAAEPFPTTTFGYTALTSSRESWDNYKTGFMAKYREDTHSTGPEAEAKSAMPTPPSDMPVHPTVQRFPTFQAWTGNTSDLPSVKQMGDANPPSLESTRLAKPVAEDGKTPVRPKTFSNSIPEIVDIPLTQDIAPAVKVNKRKLDEAELDEEQAIEPTESTEPFGRSLRSYLLEQVRKDSELVLEEEPELREAHEASQAAPAVKRAKPGITRQVVGHVASFIVGGAVMFGALATLPDAFFA</sequence>
<feature type="region of interest" description="Disordered" evidence="1">
    <location>
        <begin position="269"/>
        <end position="347"/>
    </location>
</feature>
<accession>A0A9P4HST2</accession>
<reference evidence="4" key="1">
    <citation type="journal article" date="2020" name="Stud. Mycol.">
        <title>101 Dothideomycetes genomes: a test case for predicting lifestyles and emergence of pathogens.</title>
        <authorList>
            <person name="Haridas S."/>
            <person name="Albert R."/>
            <person name="Binder M."/>
            <person name="Bloem J."/>
            <person name="Labutti K."/>
            <person name="Salamov A."/>
            <person name="Andreopoulos B."/>
            <person name="Baker S."/>
            <person name="Barry K."/>
            <person name="Bills G."/>
            <person name="Bluhm B."/>
            <person name="Cannon C."/>
            <person name="Castanera R."/>
            <person name="Culley D."/>
            <person name="Daum C."/>
            <person name="Ezra D."/>
            <person name="Gonzalez J."/>
            <person name="Henrissat B."/>
            <person name="Kuo A."/>
            <person name="Liang C."/>
            <person name="Lipzen A."/>
            <person name="Lutzoni F."/>
            <person name="Magnuson J."/>
            <person name="Mondo S."/>
            <person name="Nolan M."/>
            <person name="Ohm R."/>
            <person name="Pangilinan J."/>
            <person name="Park H.-J."/>
            <person name="Ramirez L."/>
            <person name="Alfaro M."/>
            <person name="Sun H."/>
            <person name="Tritt A."/>
            <person name="Yoshinaga Y."/>
            <person name="Zwiers L.-H."/>
            <person name="Turgeon B."/>
            <person name="Goodwin S."/>
            <person name="Spatafora J."/>
            <person name="Crous P."/>
            <person name="Grigoriev I."/>
        </authorList>
    </citation>
    <scope>NUCLEOTIDE SEQUENCE</scope>
    <source>
        <strain evidence="4">CBS 121410</strain>
    </source>
</reference>
<dbReference type="Proteomes" id="UP000799776">
    <property type="component" value="Unassembled WGS sequence"/>
</dbReference>
<organism evidence="4 5">
    <name type="scientific">Saccharata proteae CBS 121410</name>
    <dbReference type="NCBI Taxonomy" id="1314787"/>
    <lineage>
        <taxon>Eukaryota</taxon>
        <taxon>Fungi</taxon>
        <taxon>Dikarya</taxon>
        <taxon>Ascomycota</taxon>
        <taxon>Pezizomycotina</taxon>
        <taxon>Dothideomycetes</taxon>
        <taxon>Dothideomycetes incertae sedis</taxon>
        <taxon>Botryosphaeriales</taxon>
        <taxon>Saccharataceae</taxon>
        <taxon>Saccharata</taxon>
    </lineage>
</organism>